<organism evidence="1 2">
    <name type="scientific">Sporolactobacillus inulinus</name>
    <dbReference type="NCBI Taxonomy" id="2078"/>
    <lineage>
        <taxon>Bacteria</taxon>
        <taxon>Bacillati</taxon>
        <taxon>Bacillota</taxon>
        <taxon>Bacilli</taxon>
        <taxon>Bacillales</taxon>
        <taxon>Sporolactobacillaceae</taxon>
        <taxon>Sporolactobacillus</taxon>
    </lineage>
</organism>
<evidence type="ECO:0000313" key="2">
    <source>
        <dbReference type="Proteomes" id="UP000319716"/>
    </source>
</evidence>
<sequence>MGLKEEKRHSLVKAQLVEIVGEENVDDSTSGRLVYSYDATPNFKRCRILSLPRVMLKKWQHF</sequence>
<dbReference type="AlphaFoldDB" id="A0A4Y1ZHT3"/>
<accession>A0A4Y1ZHT3</accession>
<dbReference type="GO" id="GO:0019154">
    <property type="term" value="F:glycolate dehydrogenase activity"/>
    <property type="evidence" value="ECO:0007669"/>
    <property type="project" value="UniProtKB-EC"/>
</dbReference>
<comment type="caution">
    <text evidence="1">The sequence shown here is derived from an EMBL/GenBank/DDBJ whole genome shotgun (WGS) entry which is preliminary data.</text>
</comment>
<keyword evidence="1" id="KW-0560">Oxidoreductase</keyword>
<dbReference type="EMBL" id="BEXB01000054">
    <property type="protein sequence ID" value="GAY78589.1"/>
    <property type="molecule type" value="Genomic_DNA"/>
</dbReference>
<reference evidence="1 2" key="1">
    <citation type="submission" date="2017-11" db="EMBL/GenBank/DDBJ databases">
        <title>Draft Genome Sequence of Sporolactobacillus inulinus NBRC 111894 Isolated from Koso, a Japanese Sugar-Vegetable Fermented Beverage.</title>
        <authorList>
            <person name="Chiou T.Y."/>
            <person name="Oshima K."/>
            <person name="Suda W."/>
            <person name="Hattori M."/>
            <person name="Takahashi T."/>
        </authorList>
    </citation>
    <scope>NUCLEOTIDE SEQUENCE [LARGE SCALE GENOMIC DNA]</scope>
    <source>
        <strain evidence="1 2">NBRC111894</strain>
    </source>
</reference>
<dbReference type="Proteomes" id="UP000319716">
    <property type="component" value="Unassembled WGS sequence"/>
</dbReference>
<name>A0A4Y1ZHT3_9BACL</name>
<evidence type="ECO:0000313" key="1">
    <source>
        <dbReference type="EMBL" id="GAY78589.1"/>
    </source>
</evidence>
<protein>
    <submittedName>
        <fullName evidence="1">Glycolate dehydrogenase</fullName>
        <ecNumber evidence="1">1.1.99.14</ecNumber>
    </submittedName>
</protein>
<gene>
    <name evidence="1" type="ORF">NBRC111894_4143</name>
</gene>
<proteinExistence type="predicted"/>
<dbReference type="EC" id="1.1.99.14" evidence="1"/>